<dbReference type="Pfam" id="PF00209">
    <property type="entry name" value="SNF"/>
    <property type="match status" value="1"/>
</dbReference>
<comment type="subcellular location">
    <subcellularLocation>
        <location evidence="1">Membrane</location>
        <topology evidence="1">Multi-pass membrane protein</topology>
    </subcellularLocation>
</comment>
<feature type="transmembrane region" description="Helical" evidence="10">
    <location>
        <begin position="140"/>
        <end position="161"/>
    </location>
</feature>
<dbReference type="GO" id="GO:0015179">
    <property type="term" value="F:L-amino acid transmembrane transporter activity"/>
    <property type="evidence" value="ECO:0007669"/>
    <property type="project" value="TreeGrafter"/>
</dbReference>
<evidence type="ECO:0000313" key="12">
    <source>
        <dbReference type="Proteomes" id="UP001331761"/>
    </source>
</evidence>
<evidence type="ECO:0000256" key="3">
    <source>
        <dbReference type="ARBA" id="ARBA00022448"/>
    </source>
</evidence>
<evidence type="ECO:0000256" key="2">
    <source>
        <dbReference type="ARBA" id="ARBA00006459"/>
    </source>
</evidence>
<dbReference type="AlphaFoldDB" id="A0AAN8FFY7"/>
<evidence type="ECO:0000256" key="8">
    <source>
        <dbReference type="ARBA" id="ARBA00023180"/>
    </source>
</evidence>
<feature type="non-terminal residue" evidence="11">
    <location>
        <position position="273"/>
    </location>
</feature>
<keyword evidence="6 10" id="KW-1133">Transmembrane helix</keyword>
<dbReference type="PROSITE" id="PS50267">
    <property type="entry name" value="NA_NEUROTRAN_SYMP_3"/>
    <property type="match status" value="1"/>
</dbReference>
<dbReference type="SUPFAM" id="SSF161070">
    <property type="entry name" value="SNF-like"/>
    <property type="match status" value="1"/>
</dbReference>
<keyword evidence="4 10" id="KW-0812">Transmembrane</keyword>
<keyword evidence="9" id="KW-1015">Disulfide bond</keyword>
<protein>
    <submittedName>
        <fullName evidence="11">Uncharacterized protein</fullName>
    </submittedName>
</protein>
<keyword evidence="3" id="KW-0813">Transport</keyword>
<keyword evidence="12" id="KW-1185">Reference proteome</keyword>
<dbReference type="EMBL" id="WIXE01009414">
    <property type="protein sequence ID" value="KAK5978450.1"/>
    <property type="molecule type" value="Genomic_DNA"/>
</dbReference>
<evidence type="ECO:0000256" key="10">
    <source>
        <dbReference type="SAM" id="Phobius"/>
    </source>
</evidence>
<proteinExistence type="inferred from homology"/>
<reference evidence="11 12" key="1">
    <citation type="submission" date="2019-10" db="EMBL/GenBank/DDBJ databases">
        <title>Assembly and Annotation for the nematode Trichostrongylus colubriformis.</title>
        <authorList>
            <person name="Martin J."/>
        </authorList>
    </citation>
    <scope>NUCLEOTIDE SEQUENCE [LARGE SCALE GENOMIC DNA]</scope>
    <source>
        <strain evidence="11">G859</strain>
        <tissue evidence="11">Whole worm</tissue>
    </source>
</reference>
<name>A0AAN8FFY7_TRICO</name>
<dbReference type="GO" id="GO:0089718">
    <property type="term" value="P:amino acid import across plasma membrane"/>
    <property type="evidence" value="ECO:0007669"/>
    <property type="project" value="TreeGrafter"/>
</dbReference>
<dbReference type="PANTHER" id="PTHR11616">
    <property type="entry name" value="SODIUM/CHLORIDE DEPENDENT TRANSPORTER"/>
    <property type="match status" value="1"/>
</dbReference>
<sequence length="273" mass="30677">MDGWLAQEMPSDRSTSTIVVDKGKLSPSLHDDSGASESLEVLQDDRVHDEELKVILGTLTRMGAQNQMWNNKFIAFNVIVCYVTTYTTYARCCYFLDRFGVMFIPIFFVCLLVIGLPLVYLEMALGQFTTMNSVVVFRRIAPIASGLGISMLLLGLLVTVIDFTMIFSLLSVLGNSIQINTNEMAWHRCNNKGDGATCVSLSAHCSQQYKEDFIGDDLEIDPEDMNEAWNRRFTLVAYGGECVRYEHSLVYHEPTAYDLPAIVTMKPRTALSY</sequence>
<evidence type="ECO:0000256" key="5">
    <source>
        <dbReference type="ARBA" id="ARBA00022847"/>
    </source>
</evidence>
<dbReference type="PANTHER" id="PTHR11616:SF321">
    <property type="entry name" value="SODIUM-DEPENDENT NUTRIENT AMINO ACID TRANSPORTER 1-RELATED"/>
    <property type="match status" value="1"/>
</dbReference>
<evidence type="ECO:0000256" key="6">
    <source>
        <dbReference type="ARBA" id="ARBA00022989"/>
    </source>
</evidence>
<evidence type="ECO:0000256" key="4">
    <source>
        <dbReference type="ARBA" id="ARBA00022692"/>
    </source>
</evidence>
<dbReference type="InterPro" id="IPR037272">
    <property type="entry name" value="SNS_sf"/>
</dbReference>
<evidence type="ECO:0000256" key="7">
    <source>
        <dbReference type="ARBA" id="ARBA00023136"/>
    </source>
</evidence>
<evidence type="ECO:0000313" key="11">
    <source>
        <dbReference type="EMBL" id="KAK5978450.1"/>
    </source>
</evidence>
<feature type="disulfide bond" evidence="9">
    <location>
        <begin position="189"/>
        <end position="198"/>
    </location>
</feature>
<keyword evidence="5" id="KW-0769">Symport</keyword>
<organism evidence="11 12">
    <name type="scientific">Trichostrongylus colubriformis</name>
    <name type="common">Black scour worm</name>
    <dbReference type="NCBI Taxonomy" id="6319"/>
    <lineage>
        <taxon>Eukaryota</taxon>
        <taxon>Metazoa</taxon>
        <taxon>Ecdysozoa</taxon>
        <taxon>Nematoda</taxon>
        <taxon>Chromadorea</taxon>
        <taxon>Rhabditida</taxon>
        <taxon>Rhabditina</taxon>
        <taxon>Rhabditomorpha</taxon>
        <taxon>Strongyloidea</taxon>
        <taxon>Trichostrongylidae</taxon>
        <taxon>Trichostrongylus</taxon>
    </lineage>
</organism>
<feature type="transmembrane region" description="Helical" evidence="10">
    <location>
        <begin position="99"/>
        <end position="120"/>
    </location>
</feature>
<feature type="transmembrane region" description="Helical" evidence="10">
    <location>
        <begin position="73"/>
        <end position="92"/>
    </location>
</feature>
<comment type="similarity">
    <text evidence="2">Belongs to the sodium:neurotransmitter symporter (SNF) (TC 2.A.22) family.</text>
</comment>
<keyword evidence="7 10" id="KW-0472">Membrane</keyword>
<evidence type="ECO:0000256" key="1">
    <source>
        <dbReference type="ARBA" id="ARBA00004141"/>
    </source>
</evidence>
<evidence type="ECO:0000256" key="9">
    <source>
        <dbReference type="PIRSR" id="PIRSR600175-2"/>
    </source>
</evidence>
<dbReference type="GO" id="GO:0005283">
    <property type="term" value="F:amino acid:sodium symporter activity"/>
    <property type="evidence" value="ECO:0007669"/>
    <property type="project" value="TreeGrafter"/>
</dbReference>
<gene>
    <name evidence="11" type="ORF">GCK32_014342</name>
</gene>
<keyword evidence="8" id="KW-0325">Glycoprotein</keyword>
<comment type="caution">
    <text evidence="11">The sequence shown here is derived from an EMBL/GenBank/DDBJ whole genome shotgun (WGS) entry which is preliminary data.</text>
</comment>
<dbReference type="GO" id="GO:0005886">
    <property type="term" value="C:plasma membrane"/>
    <property type="evidence" value="ECO:0007669"/>
    <property type="project" value="TreeGrafter"/>
</dbReference>
<dbReference type="Proteomes" id="UP001331761">
    <property type="component" value="Unassembled WGS sequence"/>
</dbReference>
<accession>A0AAN8FFY7</accession>
<dbReference type="InterPro" id="IPR000175">
    <property type="entry name" value="Na/ntran_symport"/>
</dbReference>